<dbReference type="RefSeq" id="WP_182109555.1">
    <property type="nucleotide sequence ID" value="NZ_JACFYF010000009.1"/>
</dbReference>
<keyword evidence="5 6" id="KW-0472">Membrane</keyword>
<keyword evidence="4 6" id="KW-1133">Transmembrane helix</keyword>
<dbReference type="Proteomes" id="UP000571701">
    <property type="component" value="Unassembled WGS sequence"/>
</dbReference>
<accession>A0A7W2FSN4</accession>
<sequence length="482" mass="54285">MSKGGAIREMLLYGVALLLLKGASLITLPVMTHFLSVEQIGQLELIAVTQVFFALLVSLSMHENLYRFIAVAKDKFERKLMTNQLYCSAILLSICLLILLTMVYGFIDRVLQLSMPSSYFTQSQILLMVSVLAIQAALEISLAWLRLQDKAEVFFKLSLFCTFLQVSLVLIVVNTIPSVTAVLAVGVFCAFVQLMILHHYNQFNWQLLSINQLKLYLRYCLPIMCSALIAFGLNGGERWILVQTGSIELLAQYAIALKFALAVGILLQPFHMWWMPKRFEYWQNRGARLTASISQIGMVYAALLTILVVWGGKLFITLYLPDQYLLAAKMVTIATVAMLFKELTELCNIGLLKTHQTKKLLTINLTVTLLALTMVAIAVQLYPHYSIWLVGCGIAFAQIVRCTVILFYSQRLAHLPYHGSGMVLFLVLTLIFVATTWTINSPIMSLLFAAGQIALLLTFAHNYKLIDFPYQQVRKVLQRLSV</sequence>
<keyword evidence="2" id="KW-1003">Cell membrane</keyword>
<evidence type="ECO:0000256" key="2">
    <source>
        <dbReference type="ARBA" id="ARBA00022475"/>
    </source>
</evidence>
<feature type="transmembrane region" description="Helical" evidence="6">
    <location>
        <begin position="323"/>
        <end position="340"/>
    </location>
</feature>
<evidence type="ECO:0000313" key="8">
    <source>
        <dbReference type="Proteomes" id="UP000571701"/>
    </source>
</evidence>
<feature type="transmembrane region" description="Helical" evidence="6">
    <location>
        <begin position="385"/>
        <end position="408"/>
    </location>
</feature>
<feature type="transmembrane region" description="Helical" evidence="6">
    <location>
        <begin position="182"/>
        <end position="203"/>
    </location>
</feature>
<evidence type="ECO:0000313" key="7">
    <source>
        <dbReference type="EMBL" id="MBA5763544.1"/>
    </source>
</evidence>
<feature type="transmembrane region" description="Helical" evidence="6">
    <location>
        <begin position="12"/>
        <end position="34"/>
    </location>
</feature>
<keyword evidence="8" id="KW-1185">Reference proteome</keyword>
<dbReference type="GO" id="GO:0005886">
    <property type="term" value="C:plasma membrane"/>
    <property type="evidence" value="ECO:0007669"/>
    <property type="project" value="UniProtKB-SubCell"/>
</dbReference>
<name>A0A7W2FSN4_9VIBR</name>
<evidence type="ECO:0000256" key="3">
    <source>
        <dbReference type="ARBA" id="ARBA00022692"/>
    </source>
</evidence>
<dbReference type="EMBL" id="JACFYF010000009">
    <property type="protein sequence ID" value="MBA5763544.1"/>
    <property type="molecule type" value="Genomic_DNA"/>
</dbReference>
<proteinExistence type="predicted"/>
<comment type="caution">
    <text evidence="7">The sequence shown here is derived from an EMBL/GenBank/DDBJ whole genome shotgun (WGS) entry which is preliminary data.</text>
</comment>
<comment type="subcellular location">
    <subcellularLocation>
        <location evidence="1">Cell membrane</location>
        <topology evidence="1">Multi-pass membrane protein</topology>
    </subcellularLocation>
</comment>
<feature type="transmembrane region" description="Helical" evidence="6">
    <location>
        <begin position="286"/>
        <end position="311"/>
    </location>
</feature>
<feature type="transmembrane region" description="Helical" evidence="6">
    <location>
        <begin position="360"/>
        <end position="379"/>
    </location>
</feature>
<feature type="transmembrane region" description="Helical" evidence="6">
    <location>
        <begin position="85"/>
        <end position="105"/>
    </location>
</feature>
<evidence type="ECO:0000256" key="6">
    <source>
        <dbReference type="SAM" id="Phobius"/>
    </source>
</evidence>
<feature type="transmembrane region" description="Helical" evidence="6">
    <location>
        <begin position="445"/>
        <end position="465"/>
    </location>
</feature>
<gene>
    <name evidence="7" type="ORF">H2O73_14370</name>
</gene>
<feature type="transmembrane region" description="Helical" evidence="6">
    <location>
        <begin position="420"/>
        <end position="439"/>
    </location>
</feature>
<protein>
    <recommendedName>
        <fullName evidence="9">Lipopolysaccharide biosynthesis protein</fullName>
    </recommendedName>
</protein>
<feature type="transmembrane region" description="Helical" evidence="6">
    <location>
        <begin position="125"/>
        <end position="145"/>
    </location>
</feature>
<keyword evidence="3 6" id="KW-0812">Transmembrane</keyword>
<reference evidence="7 8" key="1">
    <citation type="submission" date="2020-07" db="EMBL/GenBank/DDBJ databases">
        <title>Vibrio marinisediminis sp. nov., isolated from marine sediment.</title>
        <authorList>
            <person name="Ji X."/>
        </authorList>
    </citation>
    <scope>NUCLEOTIDE SEQUENCE [LARGE SCALE GENOMIC DNA]</scope>
    <source>
        <strain evidence="7 8">404</strain>
    </source>
</reference>
<evidence type="ECO:0008006" key="9">
    <source>
        <dbReference type="Google" id="ProtNLM"/>
    </source>
</evidence>
<dbReference type="PANTHER" id="PTHR30250">
    <property type="entry name" value="PST FAMILY PREDICTED COLANIC ACID TRANSPORTER"/>
    <property type="match status" value="1"/>
</dbReference>
<dbReference type="AlphaFoldDB" id="A0A7W2FSN4"/>
<feature type="transmembrane region" description="Helical" evidence="6">
    <location>
        <begin position="215"/>
        <end position="233"/>
    </location>
</feature>
<dbReference type="PANTHER" id="PTHR30250:SF11">
    <property type="entry name" value="O-ANTIGEN TRANSPORTER-RELATED"/>
    <property type="match status" value="1"/>
</dbReference>
<evidence type="ECO:0000256" key="4">
    <source>
        <dbReference type="ARBA" id="ARBA00022989"/>
    </source>
</evidence>
<organism evidence="7 8">
    <name type="scientific">Vibrio marinisediminis</name>
    <dbReference type="NCBI Taxonomy" id="2758441"/>
    <lineage>
        <taxon>Bacteria</taxon>
        <taxon>Pseudomonadati</taxon>
        <taxon>Pseudomonadota</taxon>
        <taxon>Gammaproteobacteria</taxon>
        <taxon>Vibrionales</taxon>
        <taxon>Vibrionaceae</taxon>
        <taxon>Vibrio</taxon>
    </lineage>
</organism>
<feature type="transmembrane region" description="Helical" evidence="6">
    <location>
        <begin position="40"/>
        <end position="59"/>
    </location>
</feature>
<evidence type="ECO:0000256" key="5">
    <source>
        <dbReference type="ARBA" id="ARBA00023136"/>
    </source>
</evidence>
<evidence type="ECO:0000256" key="1">
    <source>
        <dbReference type="ARBA" id="ARBA00004651"/>
    </source>
</evidence>
<feature type="transmembrane region" description="Helical" evidence="6">
    <location>
        <begin position="157"/>
        <end position="176"/>
    </location>
</feature>
<feature type="transmembrane region" description="Helical" evidence="6">
    <location>
        <begin position="253"/>
        <end position="274"/>
    </location>
</feature>
<dbReference type="InterPro" id="IPR050833">
    <property type="entry name" value="Poly_Biosynth_Transport"/>
</dbReference>